<dbReference type="EMBL" id="CP033138">
    <property type="protein sequence ID" value="AYO18103.1"/>
    <property type="molecule type" value="Genomic_DNA"/>
</dbReference>
<keyword evidence="3" id="KW-1185">Reference proteome</keyword>
<evidence type="ECO:0000313" key="3">
    <source>
        <dbReference type="Proteomes" id="UP000272136"/>
    </source>
</evidence>
<proteinExistence type="predicted"/>
<gene>
    <name evidence="2" type="ORF">APZ19_09225</name>
    <name evidence="1" type="ORF">D0812_27575</name>
</gene>
<dbReference type="Proteomes" id="UP000272136">
    <property type="component" value="Chromosome 2"/>
</dbReference>
<dbReference type="Proteomes" id="UP000390336">
    <property type="component" value="Chromosome 1"/>
</dbReference>
<protein>
    <submittedName>
        <fullName evidence="2">Uncharacterized protein</fullName>
    </submittedName>
</protein>
<dbReference type="EMBL" id="CP045859">
    <property type="protein sequence ID" value="QGH47254.1"/>
    <property type="molecule type" value="Genomic_DNA"/>
</dbReference>
<accession>A0AAP9GBV9</accession>
<evidence type="ECO:0000313" key="4">
    <source>
        <dbReference type="Proteomes" id="UP000390336"/>
    </source>
</evidence>
<sequence length="134" mass="15380">MKNDIELCRERIGTKYDPVLHEKIRIQLTGLIEEAERAHEADEIDYDMIRAGLNPIVSILNLMSPQYTKDFAELTIVQVIACCRVMGILDSKFYTSKLFVLCETFIKEISNNIDVYESTLGFWLAEAKSKPELC</sequence>
<reference evidence="2 4" key="1">
    <citation type="journal article" date="2015" name="Genome Announc.">
        <title>Draft Genome Sequence of Vibrio owensii Strain SH-14, Which Causes Shrimp Acute Hepatopancreatic Necrosis Disease.</title>
        <authorList>
            <person name="Liu L."/>
            <person name="Xiao J."/>
            <person name="Xia X."/>
            <person name="Pan Y."/>
            <person name="Yan S."/>
            <person name="Wang Y."/>
        </authorList>
    </citation>
    <scope>NUCLEOTIDE SEQUENCE [LARGE SCALE GENOMIC DNA]</scope>
    <source>
        <strain evidence="2 4">SH14</strain>
    </source>
</reference>
<dbReference type="AlphaFoldDB" id="A0AAP9GBV9"/>
<evidence type="ECO:0000313" key="2">
    <source>
        <dbReference type="EMBL" id="QGH47254.1"/>
    </source>
</evidence>
<reference evidence="1 3" key="2">
    <citation type="submission" date="2018-10" db="EMBL/GenBank/DDBJ databases">
        <title>Whole Genome of Vibrio owensii strain 170502, isolated from Acute Hepatopancreatic Necrosis Disease (AHPND) shrimp.</title>
        <authorList>
            <person name="Yan M."/>
            <person name="Wang X."/>
            <person name="Wang Y."/>
        </authorList>
    </citation>
    <scope>NUCLEOTIDE SEQUENCE [LARGE SCALE GENOMIC DNA]</scope>
    <source>
        <strain evidence="1 3">1700302</strain>
    </source>
</reference>
<dbReference type="RefSeq" id="WP_054824811.1">
    <property type="nucleotide sequence ID" value="NZ_CP033138.1"/>
</dbReference>
<evidence type="ECO:0000313" key="1">
    <source>
        <dbReference type="EMBL" id="AYO18103.1"/>
    </source>
</evidence>
<reference evidence="2" key="3">
    <citation type="submission" date="2019-11" db="EMBL/GenBank/DDBJ databases">
        <title>Complete genome sequence of Vibrio owensii SH-14 isolated from shrimp with acute hepatopancreatic necrosis diease.</title>
        <authorList>
            <person name="Liang X."/>
            <person name="Wang Y."/>
        </authorList>
    </citation>
    <scope>NUCLEOTIDE SEQUENCE</scope>
    <source>
        <strain evidence="2">SH14</strain>
    </source>
</reference>
<organism evidence="2 4">
    <name type="scientific">Vibrio owensii</name>
    <dbReference type="NCBI Taxonomy" id="696485"/>
    <lineage>
        <taxon>Bacteria</taxon>
        <taxon>Pseudomonadati</taxon>
        <taxon>Pseudomonadota</taxon>
        <taxon>Gammaproteobacteria</taxon>
        <taxon>Vibrionales</taxon>
        <taxon>Vibrionaceae</taxon>
        <taxon>Vibrio</taxon>
    </lineage>
</organism>
<name>A0AAP9GBV9_9VIBR</name>